<feature type="domain" description="Hint" evidence="3">
    <location>
        <begin position="452"/>
        <end position="562"/>
    </location>
</feature>
<accession>A0A5S5D7M3</accession>
<keyword evidence="2" id="KW-0472">Membrane</keyword>
<dbReference type="SMART" id="SM00306">
    <property type="entry name" value="HintN"/>
    <property type="match status" value="1"/>
</dbReference>
<dbReference type="RefSeq" id="WP_166531366.1">
    <property type="nucleotide sequence ID" value="NZ_VNHW01000001.1"/>
</dbReference>
<dbReference type="InterPro" id="IPR050708">
    <property type="entry name" value="T6SS_VgrG/RHS"/>
</dbReference>
<dbReference type="PANTHER" id="PTHR32305">
    <property type="match status" value="1"/>
</dbReference>
<feature type="transmembrane region" description="Helical" evidence="2">
    <location>
        <begin position="621"/>
        <end position="639"/>
    </location>
</feature>
<dbReference type="PROSITE" id="PS50818">
    <property type="entry name" value="INTEIN_C_TER"/>
    <property type="match status" value="1"/>
</dbReference>
<dbReference type="Gene3D" id="2.170.16.10">
    <property type="entry name" value="Hedgehog/Intein (Hint) domain"/>
    <property type="match status" value="1"/>
</dbReference>
<dbReference type="InterPro" id="IPR006141">
    <property type="entry name" value="Intein_N"/>
</dbReference>
<dbReference type="PROSITE" id="PS50817">
    <property type="entry name" value="INTEIN_N_TER"/>
    <property type="match status" value="1"/>
</dbReference>
<dbReference type="PANTHER" id="PTHR32305:SF15">
    <property type="entry name" value="PROTEIN RHSA-RELATED"/>
    <property type="match status" value="1"/>
</dbReference>
<comment type="caution">
    <text evidence="4">The sequence shown here is derived from an EMBL/GenBank/DDBJ whole genome shotgun (WGS) entry which is preliminary data.</text>
</comment>
<evidence type="ECO:0000256" key="2">
    <source>
        <dbReference type="SAM" id="Phobius"/>
    </source>
</evidence>
<dbReference type="Pfam" id="PF07591">
    <property type="entry name" value="PT-HINT"/>
    <property type="match status" value="1"/>
</dbReference>
<protein>
    <submittedName>
        <fullName evidence="4">Intein/RHS repeat-associated protein</fullName>
    </submittedName>
</protein>
<dbReference type="Proteomes" id="UP000322499">
    <property type="component" value="Unassembled WGS sequence"/>
</dbReference>
<feature type="region of interest" description="Disordered" evidence="1">
    <location>
        <begin position="646"/>
        <end position="691"/>
    </location>
</feature>
<dbReference type="Pfam" id="PF05593">
    <property type="entry name" value="RHS_repeat"/>
    <property type="match status" value="1"/>
</dbReference>
<dbReference type="InterPro" id="IPR006530">
    <property type="entry name" value="YD"/>
</dbReference>
<dbReference type="NCBIfam" id="TIGR03696">
    <property type="entry name" value="Rhs_assc_core"/>
    <property type="match status" value="1"/>
</dbReference>
<evidence type="ECO:0000313" key="5">
    <source>
        <dbReference type="Proteomes" id="UP000322499"/>
    </source>
</evidence>
<evidence type="ECO:0000259" key="3">
    <source>
        <dbReference type="SMART" id="SM00306"/>
    </source>
</evidence>
<reference evidence="4 5" key="1">
    <citation type="submission" date="2019-07" db="EMBL/GenBank/DDBJ databases">
        <title>Genomic Encyclopedia of Archaeal and Bacterial Type Strains, Phase II (KMG-II): from individual species to whole genera.</title>
        <authorList>
            <person name="Goeker M."/>
        </authorList>
    </citation>
    <scope>NUCLEOTIDE SEQUENCE [LARGE SCALE GENOMIC DNA]</scope>
    <source>
        <strain evidence="4 5">DSM 46842</strain>
    </source>
</reference>
<keyword evidence="2" id="KW-1133">Transmembrane helix</keyword>
<proteinExistence type="predicted"/>
<name>A0A5S5D7M3_9ACTN</name>
<dbReference type="InterPro" id="IPR003587">
    <property type="entry name" value="Hint_dom_N"/>
</dbReference>
<dbReference type="InterPro" id="IPR036844">
    <property type="entry name" value="Hint_dom_sf"/>
</dbReference>
<dbReference type="AlphaFoldDB" id="A0A5S5D7M3"/>
<evidence type="ECO:0000256" key="1">
    <source>
        <dbReference type="SAM" id="MobiDB-lite"/>
    </source>
</evidence>
<organism evidence="4 5">
    <name type="scientific">Blastococcus xanthinilyticus</name>
    <dbReference type="NCBI Taxonomy" id="1564164"/>
    <lineage>
        <taxon>Bacteria</taxon>
        <taxon>Bacillati</taxon>
        <taxon>Actinomycetota</taxon>
        <taxon>Actinomycetes</taxon>
        <taxon>Geodermatophilales</taxon>
        <taxon>Geodermatophilaceae</taxon>
        <taxon>Blastococcus</taxon>
    </lineage>
</organism>
<dbReference type="InterPro" id="IPR022385">
    <property type="entry name" value="Rhs_assc_core"/>
</dbReference>
<dbReference type="InterPro" id="IPR031325">
    <property type="entry name" value="RHS_repeat"/>
</dbReference>
<dbReference type="CDD" id="cd00081">
    <property type="entry name" value="Hint"/>
    <property type="match status" value="1"/>
</dbReference>
<evidence type="ECO:0000313" key="4">
    <source>
        <dbReference type="EMBL" id="TYP90609.1"/>
    </source>
</evidence>
<keyword evidence="2" id="KW-0812">Transmembrane</keyword>
<sequence length="691" mass="71450">MENAAGQMVTHVTPGTSKRYSYDALGRLTGVQDSINGTPVCVARDYGYSVRGNRLSLATAVSGAGGCVDPGDPGAGASTNTYIYDSADRLVEESAVGAGAWVYDPLGRVTTAPVRGSPGVTVQNEYFANDLIAAQTVEGVARQTWSLDAIGRFASYTNSAWAVGGDGQLGWQEAVTKVNHYDSDSDSPAWIAEDASLDSEITRYVDGLDGNLAVETGKSGDRVLQLVDLHGDVMTRLPIRDGEDTADWVGARVQSADEFGNPTDLKSGIARVSDGQSPGAEGRYGWLGGKQRSADALAGVVLMGVRLYDPGTGRFWSRDPSPGGNSTAYDYCSGDPVNCTDLDGQWGIFKALVKKVAKKVAAVAEVVATVVPGPIGAAAGAISAGAYAATGNRRKALEMGVTAVAAMVPGGGAMVKAGFAAARAGGKVAARVGRAVAKPSRRASASCRTGPGNSFTPETGVLLADGTTVPISDVKVGELVAARDPNTGKVTAQPVLDVIVGRGEKHLISVTTSPASPAGSNGTAVTGDDTWIATANHPIWVEGLGWTNTEDLRVGDLIPGAGQDGRVISQVIDYGWIPDQTVLNLSVANVHTFIAGDANEGVLVHNSSAACPLRRPAIPRGAFYAVGAGAGISGAAVMFSNRGKKKARIGEDRDNAHTSNKRRSNSDKHTKVQGYGGGVKPNFTPKPKRRN</sequence>
<dbReference type="Gene3D" id="2.180.10.10">
    <property type="entry name" value="RHS repeat-associated core"/>
    <property type="match status" value="1"/>
</dbReference>
<dbReference type="NCBIfam" id="TIGR01643">
    <property type="entry name" value="YD_repeat_2x"/>
    <property type="match status" value="1"/>
</dbReference>
<keyword evidence="5" id="KW-1185">Reference proteome</keyword>
<dbReference type="SUPFAM" id="SSF51294">
    <property type="entry name" value="Hedgehog/intein (Hint) domain"/>
    <property type="match status" value="1"/>
</dbReference>
<dbReference type="InterPro" id="IPR030934">
    <property type="entry name" value="Intein_C"/>
</dbReference>
<dbReference type="GO" id="GO:0016539">
    <property type="term" value="P:intein-mediated protein splicing"/>
    <property type="evidence" value="ECO:0007669"/>
    <property type="project" value="InterPro"/>
</dbReference>
<gene>
    <name evidence="4" type="ORF">BD833_101327</name>
</gene>
<dbReference type="EMBL" id="VNHW01000001">
    <property type="protein sequence ID" value="TYP90609.1"/>
    <property type="molecule type" value="Genomic_DNA"/>
</dbReference>